<dbReference type="Gene3D" id="6.10.250.240">
    <property type="match status" value="1"/>
</dbReference>
<dbReference type="CDD" id="cd01025">
    <property type="entry name" value="TOPRIM_recR"/>
    <property type="match status" value="1"/>
</dbReference>
<evidence type="ECO:0000259" key="8">
    <source>
        <dbReference type="PROSITE" id="PS50880"/>
    </source>
</evidence>
<dbReference type="Pfam" id="PF13662">
    <property type="entry name" value="Toprim_4"/>
    <property type="match status" value="1"/>
</dbReference>
<sequence length="199" mass="21594">MTSPLLEQLIEAFRVLPGVGQKSAQRMAYHVLERERDGGRRLSQALAEAVEKVGHCTRCRDFSETGVCATCASPSRDARMLCIVESPADRLAIEQATGFRGLYFVLQGRLSPLDGIGPRELGLDRLGDRLGEGEVEEMIIATNPTVEGEATAHYLSQLARGHGVKPSRLAHGLPLGGELEYVDRGTLSHAFGSRSEIPQ</sequence>
<feature type="zinc finger region" description="C4-type" evidence="7">
    <location>
        <begin position="56"/>
        <end position="71"/>
    </location>
</feature>
<comment type="similarity">
    <text evidence="7">Belongs to the RecR family.</text>
</comment>
<dbReference type="GO" id="GO:0003677">
    <property type="term" value="F:DNA binding"/>
    <property type="evidence" value="ECO:0007669"/>
    <property type="project" value="UniProtKB-UniRule"/>
</dbReference>
<dbReference type="AlphaFoldDB" id="A0A508A0I8"/>
<dbReference type="Gene3D" id="1.10.8.420">
    <property type="entry name" value="RecR Domain 1"/>
    <property type="match status" value="1"/>
</dbReference>
<keyword evidence="6 7" id="KW-0234">DNA repair</keyword>
<dbReference type="InterPro" id="IPR000093">
    <property type="entry name" value="DNA_Rcmb_RecR"/>
</dbReference>
<evidence type="ECO:0000256" key="1">
    <source>
        <dbReference type="ARBA" id="ARBA00022723"/>
    </source>
</evidence>
<accession>A0A508A0I8</accession>
<dbReference type="SMART" id="SM00493">
    <property type="entry name" value="TOPRIM"/>
    <property type="match status" value="1"/>
</dbReference>
<dbReference type="EMBL" id="VICE01000108">
    <property type="protein sequence ID" value="TQD42351.1"/>
    <property type="molecule type" value="Genomic_DNA"/>
</dbReference>
<dbReference type="OrthoDB" id="9802672at2"/>
<evidence type="ECO:0000256" key="7">
    <source>
        <dbReference type="HAMAP-Rule" id="MF_00017"/>
    </source>
</evidence>
<evidence type="ECO:0000256" key="5">
    <source>
        <dbReference type="ARBA" id="ARBA00023172"/>
    </source>
</evidence>
<dbReference type="Pfam" id="PF21176">
    <property type="entry name" value="RecR_HhH"/>
    <property type="match status" value="1"/>
</dbReference>
<keyword evidence="2 7" id="KW-0227">DNA damage</keyword>
<dbReference type="GO" id="GO:0006310">
    <property type="term" value="P:DNA recombination"/>
    <property type="evidence" value="ECO:0007669"/>
    <property type="project" value="UniProtKB-UniRule"/>
</dbReference>
<dbReference type="GO" id="GO:0006281">
    <property type="term" value="P:DNA repair"/>
    <property type="evidence" value="ECO:0007669"/>
    <property type="project" value="UniProtKB-UniRule"/>
</dbReference>
<evidence type="ECO:0000256" key="4">
    <source>
        <dbReference type="ARBA" id="ARBA00022833"/>
    </source>
</evidence>
<keyword evidence="1 7" id="KW-0479">Metal-binding</keyword>
<feature type="domain" description="Toprim" evidence="8">
    <location>
        <begin position="79"/>
        <end position="174"/>
    </location>
</feature>
<proteinExistence type="inferred from homology"/>
<evidence type="ECO:0000256" key="3">
    <source>
        <dbReference type="ARBA" id="ARBA00022771"/>
    </source>
</evidence>
<dbReference type="PANTHER" id="PTHR30446">
    <property type="entry name" value="RECOMBINATION PROTEIN RECR"/>
    <property type="match status" value="1"/>
</dbReference>
<dbReference type="Pfam" id="PF21175">
    <property type="entry name" value="RecR_C"/>
    <property type="match status" value="1"/>
</dbReference>
<organism evidence="9 10">
    <name type="scientific">Marilutibacter aestuarii</name>
    <dbReference type="NCBI Taxonomy" id="1706195"/>
    <lineage>
        <taxon>Bacteria</taxon>
        <taxon>Pseudomonadati</taxon>
        <taxon>Pseudomonadota</taxon>
        <taxon>Gammaproteobacteria</taxon>
        <taxon>Lysobacterales</taxon>
        <taxon>Lysobacteraceae</taxon>
        <taxon>Marilutibacter</taxon>
    </lineage>
</organism>
<dbReference type="Gene3D" id="3.40.1360.10">
    <property type="match status" value="1"/>
</dbReference>
<comment type="function">
    <text evidence="7">May play a role in DNA repair. It seems to be involved in an RecBC-independent recombinational process of DNA repair. It may act with RecF and RecO.</text>
</comment>
<evidence type="ECO:0000313" key="10">
    <source>
        <dbReference type="Proteomes" id="UP000318212"/>
    </source>
</evidence>
<keyword evidence="5 7" id="KW-0233">DNA recombination</keyword>
<dbReference type="GO" id="GO:0008270">
    <property type="term" value="F:zinc ion binding"/>
    <property type="evidence" value="ECO:0007669"/>
    <property type="project" value="UniProtKB-KW"/>
</dbReference>
<dbReference type="RefSeq" id="WP_141518987.1">
    <property type="nucleotide sequence ID" value="NZ_VICE01000108.1"/>
</dbReference>
<keyword evidence="4 7" id="KW-0862">Zinc</keyword>
<protein>
    <recommendedName>
        <fullName evidence="7">Recombination protein RecR</fullName>
    </recommendedName>
</protein>
<evidence type="ECO:0000256" key="6">
    <source>
        <dbReference type="ARBA" id="ARBA00023204"/>
    </source>
</evidence>
<dbReference type="Proteomes" id="UP000318212">
    <property type="component" value="Unassembled WGS sequence"/>
</dbReference>
<dbReference type="PROSITE" id="PS50880">
    <property type="entry name" value="TOPRIM"/>
    <property type="match status" value="1"/>
</dbReference>
<name>A0A508A0I8_9GAMM</name>
<gene>
    <name evidence="7 9" type="primary">recR</name>
    <name evidence="9" type="ORF">FKV25_11725</name>
</gene>
<dbReference type="SUPFAM" id="SSF111304">
    <property type="entry name" value="Recombination protein RecR"/>
    <property type="match status" value="1"/>
</dbReference>
<evidence type="ECO:0000313" key="9">
    <source>
        <dbReference type="EMBL" id="TQD42351.1"/>
    </source>
</evidence>
<dbReference type="PANTHER" id="PTHR30446:SF0">
    <property type="entry name" value="RECOMBINATION PROTEIN RECR"/>
    <property type="match status" value="1"/>
</dbReference>
<evidence type="ECO:0000256" key="2">
    <source>
        <dbReference type="ARBA" id="ARBA00022763"/>
    </source>
</evidence>
<dbReference type="InterPro" id="IPR006171">
    <property type="entry name" value="TOPRIM_dom"/>
</dbReference>
<reference evidence="9 10" key="1">
    <citation type="submission" date="2019-06" db="EMBL/GenBank/DDBJ databases">
        <title>Lysobacter alkalisoli sp. nov. isolated from saline soil.</title>
        <authorList>
            <person name="Sun J.-Q."/>
            <person name="Xu L."/>
        </authorList>
    </citation>
    <scope>NUCLEOTIDE SEQUENCE [LARGE SCALE GENOMIC DNA]</scope>
    <source>
        <strain evidence="9 10">JCM 31130</strain>
    </source>
</reference>
<dbReference type="InterPro" id="IPR023627">
    <property type="entry name" value="Rcmb_RecR"/>
</dbReference>
<keyword evidence="3 7" id="KW-0863">Zinc-finger</keyword>
<comment type="caution">
    <text evidence="9">The sequence shown here is derived from an EMBL/GenBank/DDBJ whole genome shotgun (WGS) entry which is preliminary data.</text>
</comment>
<dbReference type="InterPro" id="IPR034137">
    <property type="entry name" value="TOPRIM_RecR"/>
</dbReference>
<dbReference type="HAMAP" id="MF_00017">
    <property type="entry name" value="RecR"/>
    <property type="match status" value="1"/>
</dbReference>
<keyword evidence="10" id="KW-1185">Reference proteome</keyword>
<dbReference type="NCBIfam" id="TIGR00615">
    <property type="entry name" value="recR"/>
    <property type="match status" value="1"/>
</dbReference>